<feature type="domain" description="Class II aldolase/adducin N-terminal" evidence="3">
    <location>
        <begin position="7"/>
        <end position="183"/>
    </location>
</feature>
<dbReference type="NCBIfam" id="NF005302">
    <property type="entry name" value="PRK06833.1"/>
    <property type="match status" value="1"/>
</dbReference>
<keyword evidence="2" id="KW-0456">Lyase</keyword>
<evidence type="ECO:0000313" key="4">
    <source>
        <dbReference type="EMBL" id="SKB40799.1"/>
    </source>
</evidence>
<dbReference type="Pfam" id="PF00596">
    <property type="entry name" value="Aldolase_II"/>
    <property type="match status" value="1"/>
</dbReference>
<sequence>MMEYEKEQVVRYGKKLIDRRLTTGSGGNISVYNREKNLVAISPSGLDYYETTPKDIVILDINGNLVEGKHRPSSEAGMHLAFYKNRADVSGIVHTHSKFATAIACMGWELPAVHYLIGMAGHRVKCTGYATYGSDELAKKALKTIGDSNAVLLANHGLIALGEDVDRAFSTAEHLEFVSEVYYLTKTLGTPNILSDENMDEVMKKFGTYRYL</sequence>
<name>A0A1T5B136_9FIRM</name>
<dbReference type="Gene3D" id="3.40.225.10">
    <property type="entry name" value="Class II aldolase/adducin N-terminal domain"/>
    <property type="match status" value="1"/>
</dbReference>
<dbReference type="PANTHER" id="PTHR22789:SF0">
    <property type="entry name" value="3-OXO-TETRONATE 4-PHOSPHATE DECARBOXYLASE-RELATED"/>
    <property type="match status" value="1"/>
</dbReference>
<evidence type="ECO:0000259" key="3">
    <source>
        <dbReference type="SMART" id="SM01007"/>
    </source>
</evidence>
<dbReference type="GO" id="GO:0016832">
    <property type="term" value="F:aldehyde-lyase activity"/>
    <property type="evidence" value="ECO:0007669"/>
    <property type="project" value="TreeGrafter"/>
</dbReference>
<dbReference type="OrthoDB" id="9794581at2"/>
<dbReference type="Proteomes" id="UP000243406">
    <property type="component" value="Unassembled WGS sequence"/>
</dbReference>
<dbReference type="SMART" id="SM01007">
    <property type="entry name" value="Aldolase_II"/>
    <property type="match status" value="1"/>
</dbReference>
<protein>
    <submittedName>
        <fullName evidence="4">L-fuculose 1-phosphate aldolase</fullName>
    </submittedName>
</protein>
<accession>A0A1T5B136</accession>
<dbReference type="GO" id="GO:0005829">
    <property type="term" value="C:cytosol"/>
    <property type="evidence" value="ECO:0007669"/>
    <property type="project" value="TreeGrafter"/>
</dbReference>
<dbReference type="GO" id="GO:0019323">
    <property type="term" value="P:pentose catabolic process"/>
    <property type="evidence" value="ECO:0007669"/>
    <property type="project" value="TreeGrafter"/>
</dbReference>
<evidence type="ECO:0000256" key="2">
    <source>
        <dbReference type="ARBA" id="ARBA00023239"/>
    </source>
</evidence>
<organism evidence="4 5">
    <name type="scientific">Acetoanaerobium noterae</name>
    <dbReference type="NCBI Taxonomy" id="745369"/>
    <lineage>
        <taxon>Bacteria</taxon>
        <taxon>Bacillati</taxon>
        <taxon>Bacillota</taxon>
        <taxon>Clostridia</taxon>
        <taxon>Peptostreptococcales</taxon>
        <taxon>Filifactoraceae</taxon>
        <taxon>Acetoanaerobium</taxon>
    </lineage>
</organism>
<dbReference type="PANTHER" id="PTHR22789">
    <property type="entry name" value="FUCULOSE PHOSPHATE ALDOLASE"/>
    <property type="match status" value="1"/>
</dbReference>
<dbReference type="GO" id="GO:0046872">
    <property type="term" value="F:metal ion binding"/>
    <property type="evidence" value="ECO:0007669"/>
    <property type="project" value="UniProtKB-KW"/>
</dbReference>
<evidence type="ECO:0000256" key="1">
    <source>
        <dbReference type="ARBA" id="ARBA00022723"/>
    </source>
</evidence>
<proteinExistence type="predicted"/>
<dbReference type="InterPro" id="IPR050197">
    <property type="entry name" value="Aldolase_class_II_sugar_metab"/>
</dbReference>
<gene>
    <name evidence="4" type="ORF">SAMN02745120_1337</name>
</gene>
<dbReference type="InterPro" id="IPR036409">
    <property type="entry name" value="Aldolase_II/adducin_N_sf"/>
</dbReference>
<evidence type="ECO:0000313" key="5">
    <source>
        <dbReference type="Proteomes" id="UP000243406"/>
    </source>
</evidence>
<dbReference type="AlphaFoldDB" id="A0A1T5B136"/>
<reference evidence="5" key="1">
    <citation type="submission" date="2017-02" db="EMBL/GenBank/DDBJ databases">
        <authorList>
            <person name="Varghese N."/>
            <person name="Submissions S."/>
        </authorList>
    </citation>
    <scope>NUCLEOTIDE SEQUENCE [LARGE SCALE GENOMIC DNA]</scope>
    <source>
        <strain evidence="5">ATCC 35199</strain>
    </source>
</reference>
<keyword evidence="5" id="KW-1185">Reference proteome</keyword>
<dbReference type="SUPFAM" id="SSF53639">
    <property type="entry name" value="AraD/HMP-PK domain-like"/>
    <property type="match status" value="1"/>
</dbReference>
<dbReference type="EMBL" id="FUYN01000002">
    <property type="protein sequence ID" value="SKB40799.1"/>
    <property type="molecule type" value="Genomic_DNA"/>
</dbReference>
<keyword evidence="1" id="KW-0479">Metal-binding</keyword>
<dbReference type="InterPro" id="IPR001303">
    <property type="entry name" value="Aldolase_II/adducin_N"/>
</dbReference>
<dbReference type="RefSeq" id="WP_079589225.1">
    <property type="nucleotide sequence ID" value="NZ_FUYN01000002.1"/>
</dbReference>